<dbReference type="Proteomes" id="UP000215316">
    <property type="component" value="Unassembled WGS sequence"/>
</dbReference>
<gene>
    <name evidence="1" type="ORF">B5P24_07215</name>
</gene>
<protein>
    <recommendedName>
        <fullName evidence="3">GRAM domain-containing protein</fullName>
    </recommendedName>
</protein>
<evidence type="ECO:0008006" key="3">
    <source>
        <dbReference type="Google" id="ProtNLM"/>
    </source>
</evidence>
<evidence type="ECO:0000313" key="1">
    <source>
        <dbReference type="EMBL" id="OQJ62798.1"/>
    </source>
</evidence>
<dbReference type="EMBL" id="MZMQ01000001">
    <property type="protein sequence ID" value="OQJ62798.1"/>
    <property type="molecule type" value="Genomic_DNA"/>
</dbReference>
<evidence type="ECO:0000313" key="2">
    <source>
        <dbReference type="Proteomes" id="UP000215316"/>
    </source>
</evidence>
<sequence length="130" mass="13752">MTDAPAPRTLISKAANLLIDRADFGLGELRLGAFPVSVEPGMRAAGLAGKEGIGGRLTVTTAGLAFRAHSVNRVRGTLEVPIAEVVDARDVSRLLSRRLEVTLRDGRKLLFVVWGGPRIIAALEEARGAA</sequence>
<name>A0A225C7Z1_9MICO</name>
<reference evidence="1" key="1">
    <citation type="submission" date="2017-08" db="EMBL/GenBank/DDBJ databases">
        <title>Genomes of multiple Clavibacter strains from different subspecies.</title>
        <authorList>
            <person name="Yuan X.-K."/>
            <person name="Li X.-S."/>
            <person name="Nie J."/>
            <person name="De Boer S.H."/>
        </authorList>
    </citation>
    <scope>NUCLEOTIDE SEQUENCE [LARGE SCALE GENOMIC DNA]</scope>
    <source>
        <strain evidence="1">ATCC 33566</strain>
    </source>
</reference>
<accession>A0A225C7Z1</accession>
<proteinExistence type="predicted"/>
<dbReference type="AlphaFoldDB" id="A0A225C7Z1"/>
<dbReference type="RefSeq" id="WP_094127676.1">
    <property type="nucleotide sequence ID" value="NZ_CP040788.1"/>
</dbReference>
<organism evidence="1 2">
    <name type="scientific">Clavibacter tessellarius</name>
    <dbReference type="NCBI Taxonomy" id="31965"/>
    <lineage>
        <taxon>Bacteria</taxon>
        <taxon>Bacillati</taxon>
        <taxon>Actinomycetota</taxon>
        <taxon>Actinomycetes</taxon>
        <taxon>Micrococcales</taxon>
        <taxon>Microbacteriaceae</taxon>
        <taxon>Clavibacter</taxon>
    </lineage>
</organism>
<keyword evidence="2" id="KW-1185">Reference proteome</keyword>
<comment type="caution">
    <text evidence="1">The sequence shown here is derived from an EMBL/GenBank/DDBJ whole genome shotgun (WGS) entry which is preliminary data.</text>
</comment>
<dbReference type="OrthoDB" id="5019990at2"/>